<gene>
    <name evidence="1" type="ORF">EZS28_020017</name>
</gene>
<name>A0A5J4VP98_9EUKA</name>
<dbReference type="Proteomes" id="UP000324800">
    <property type="component" value="Unassembled WGS sequence"/>
</dbReference>
<proteinExistence type="predicted"/>
<reference evidence="1 2" key="1">
    <citation type="submission" date="2019-03" db="EMBL/GenBank/DDBJ databases">
        <title>Single cell metagenomics reveals metabolic interactions within the superorganism composed of flagellate Streblomastix strix and complex community of Bacteroidetes bacteria on its surface.</title>
        <authorList>
            <person name="Treitli S.C."/>
            <person name="Kolisko M."/>
            <person name="Husnik F."/>
            <person name="Keeling P."/>
            <person name="Hampl V."/>
        </authorList>
    </citation>
    <scope>NUCLEOTIDE SEQUENCE [LARGE SCALE GENOMIC DNA]</scope>
    <source>
        <strain evidence="1">ST1C</strain>
    </source>
</reference>
<dbReference type="AlphaFoldDB" id="A0A5J4VP98"/>
<sequence>MFQSAVLHIYNEPSGLLIIVHQLAISQLVLVGEVPIQIAQRLQKDAFAILNPSPYDTVVRFNQILPKAMSQNVFLPLIVQSVPTLTNSLSLNFIIELSLLIDSPTRWSAYLQVRPVGLTYSILLIIPPLAKSQVIGIYVPFDTLETTSYVNISVILLVQQVLQSDTTIVMAPADSNLTYAAQTADVPMPE</sequence>
<evidence type="ECO:0000313" key="2">
    <source>
        <dbReference type="Proteomes" id="UP000324800"/>
    </source>
</evidence>
<dbReference type="EMBL" id="SNRW01005752">
    <property type="protein sequence ID" value="KAA6384457.1"/>
    <property type="molecule type" value="Genomic_DNA"/>
</dbReference>
<evidence type="ECO:0000313" key="1">
    <source>
        <dbReference type="EMBL" id="KAA6384457.1"/>
    </source>
</evidence>
<protein>
    <submittedName>
        <fullName evidence="1">Uncharacterized protein</fullName>
    </submittedName>
</protein>
<comment type="caution">
    <text evidence="1">The sequence shown here is derived from an EMBL/GenBank/DDBJ whole genome shotgun (WGS) entry which is preliminary data.</text>
</comment>
<organism evidence="1 2">
    <name type="scientific">Streblomastix strix</name>
    <dbReference type="NCBI Taxonomy" id="222440"/>
    <lineage>
        <taxon>Eukaryota</taxon>
        <taxon>Metamonada</taxon>
        <taxon>Preaxostyla</taxon>
        <taxon>Oxymonadida</taxon>
        <taxon>Streblomastigidae</taxon>
        <taxon>Streblomastix</taxon>
    </lineage>
</organism>
<accession>A0A5J4VP98</accession>